<sequence length="193" mass="21853">AHKDIKAQACWRTGVLLEDSLPGAQALIKEDTKARQINISVQGERRREYLHYLRYLFAGINSRFENLKVTERVPVPDARNVSADYATLLEYAKNGMDKYIPSGSTKVYSVHELLCLVQPMNKDELLNMLLKIDKHFDDRGAIAEGIKTMFELNPNTAGIGLNMNNLFARILVWTKQLAQQSSAYYPPSPRPAD</sequence>
<evidence type="ECO:0000256" key="1">
    <source>
        <dbReference type="ARBA" id="ARBA00022737"/>
    </source>
</evidence>
<reference evidence="3 4" key="1">
    <citation type="submission" date="2017-01" db="EMBL/GenBank/DDBJ databases">
        <title>The cable genome- insights into the physiology and evolution of filamentous bacteria capable of sulfide oxidation via long distance electron transfer.</title>
        <authorList>
            <person name="Schreiber L."/>
            <person name="Bjerg J.T."/>
            <person name="Boggild A."/>
            <person name="Van De Vossenberg J."/>
            <person name="Meysman F."/>
            <person name="Nielsen L.P."/>
            <person name="Schramm A."/>
            <person name="Kjeldsen K.U."/>
        </authorList>
    </citation>
    <scope>NUCLEOTIDE SEQUENCE [LARGE SCALE GENOMIC DNA]</scope>
    <source>
        <strain evidence="3">MCF</strain>
    </source>
</reference>
<keyword evidence="4" id="KW-1185">Reference proteome</keyword>
<name>A0A3S3QG87_9BACT</name>
<dbReference type="Pfam" id="PF25497">
    <property type="entry name" value="COR-B"/>
    <property type="match status" value="1"/>
</dbReference>
<gene>
    <name evidence="3" type="ORF">H206_01908</name>
</gene>
<dbReference type="Proteomes" id="UP000287853">
    <property type="component" value="Unassembled WGS sequence"/>
</dbReference>
<evidence type="ECO:0000259" key="2">
    <source>
        <dbReference type="Pfam" id="PF25497"/>
    </source>
</evidence>
<protein>
    <recommendedName>
        <fullName evidence="2">C-terminal of Roc COR-B domain-containing protein</fullName>
    </recommendedName>
</protein>
<comment type="caution">
    <text evidence="3">The sequence shown here is derived from an EMBL/GenBank/DDBJ whole genome shotgun (WGS) entry which is preliminary data.</text>
</comment>
<keyword evidence="1" id="KW-0677">Repeat</keyword>
<accession>A0A3S3QG87</accession>
<dbReference type="AlphaFoldDB" id="A0A3S3QG87"/>
<organism evidence="3 4">
    <name type="scientific">Candidatus Electrothrix aarhusensis</name>
    <dbReference type="NCBI Taxonomy" id="1859131"/>
    <lineage>
        <taxon>Bacteria</taxon>
        <taxon>Pseudomonadati</taxon>
        <taxon>Thermodesulfobacteriota</taxon>
        <taxon>Desulfobulbia</taxon>
        <taxon>Desulfobulbales</taxon>
        <taxon>Desulfobulbaceae</taxon>
        <taxon>Candidatus Electrothrix</taxon>
    </lineage>
</organism>
<feature type="domain" description="C-terminal of Roc COR-B" evidence="2">
    <location>
        <begin position="2"/>
        <end position="114"/>
    </location>
</feature>
<dbReference type="EMBL" id="MTKO01000055">
    <property type="protein sequence ID" value="RWX46697.1"/>
    <property type="molecule type" value="Genomic_DNA"/>
</dbReference>
<evidence type="ECO:0000313" key="3">
    <source>
        <dbReference type="EMBL" id="RWX46697.1"/>
    </source>
</evidence>
<dbReference type="InterPro" id="IPR057263">
    <property type="entry name" value="COR-B"/>
</dbReference>
<evidence type="ECO:0000313" key="4">
    <source>
        <dbReference type="Proteomes" id="UP000287853"/>
    </source>
</evidence>
<dbReference type="Gene3D" id="3.30.310.200">
    <property type="match status" value="1"/>
</dbReference>
<proteinExistence type="predicted"/>
<feature type="non-terminal residue" evidence="3">
    <location>
        <position position="1"/>
    </location>
</feature>